<feature type="region of interest" description="Disordered" evidence="1">
    <location>
        <begin position="1"/>
        <end position="23"/>
    </location>
</feature>
<evidence type="ECO:0000313" key="3">
    <source>
        <dbReference type="Proteomes" id="UP000823405"/>
    </source>
</evidence>
<name>A0A9P6UHC6_9FUNG</name>
<keyword evidence="3" id="KW-1185">Reference proteome</keyword>
<organism evidence="2 3">
    <name type="scientific">Linnemannia gamsii</name>
    <dbReference type="NCBI Taxonomy" id="64522"/>
    <lineage>
        <taxon>Eukaryota</taxon>
        <taxon>Fungi</taxon>
        <taxon>Fungi incertae sedis</taxon>
        <taxon>Mucoromycota</taxon>
        <taxon>Mortierellomycotina</taxon>
        <taxon>Mortierellomycetes</taxon>
        <taxon>Mortierellales</taxon>
        <taxon>Mortierellaceae</taxon>
        <taxon>Linnemannia</taxon>
    </lineage>
</organism>
<feature type="compositionally biased region" description="Acidic residues" evidence="1">
    <location>
        <begin position="14"/>
        <end position="23"/>
    </location>
</feature>
<dbReference type="EMBL" id="JAAAIN010001515">
    <property type="protein sequence ID" value="KAG0302397.1"/>
    <property type="molecule type" value="Genomic_DNA"/>
</dbReference>
<gene>
    <name evidence="2" type="ORF">BGZ97_002365</name>
</gene>
<protein>
    <submittedName>
        <fullName evidence="2">Uncharacterized protein</fullName>
    </submittedName>
</protein>
<sequence>MASPNLHTLTIPSTDDDDDGDDDTERLEDFYDWLRRHKDMTSFPHIRSFVYNANTDSLSTTVDILESSLPSRTPNLESIRITDLCHDYNGNFDLQILTQVLGTGYWPRLKTISLQVEHISFEGFHSAESRSKVFPQVESLEVREEAEMLGHYARYLTSNHPRTPLPSPPLKKLSLDIPTDDGARIYEAIGDALTYLGISLQGLRFPSYSLLHWNVIHTLSLLQKPCCNNLKALTMDGFNNHCNDLFHLLLAPSPAPPVATPIASSSLTPTTAAASTIIATAVTSTQEQHWQQQVCSSTRTMMSTLGWSRSLTQLYLRPIATSKDQDQLSIPKLNKVLRGLPNLVQFTLEKHLLKDLDLFLGMGRIPVSRLEEELDGDYLLSRPAEHMEAGRGHGVGVGGESGKHNLQKQEQFIVRRPLLEYLRVRFVSYVLLADGARVRLRERFPHLGTLICD</sequence>
<proteinExistence type="predicted"/>
<evidence type="ECO:0000256" key="1">
    <source>
        <dbReference type="SAM" id="MobiDB-lite"/>
    </source>
</evidence>
<dbReference type="OrthoDB" id="10376148at2759"/>
<evidence type="ECO:0000313" key="2">
    <source>
        <dbReference type="EMBL" id="KAG0302397.1"/>
    </source>
</evidence>
<dbReference type="Proteomes" id="UP000823405">
    <property type="component" value="Unassembled WGS sequence"/>
</dbReference>
<feature type="compositionally biased region" description="Polar residues" evidence="1">
    <location>
        <begin position="1"/>
        <end position="13"/>
    </location>
</feature>
<accession>A0A9P6UHC6</accession>
<comment type="caution">
    <text evidence="2">The sequence shown here is derived from an EMBL/GenBank/DDBJ whole genome shotgun (WGS) entry which is preliminary data.</text>
</comment>
<dbReference type="AlphaFoldDB" id="A0A9P6UHC6"/>
<reference evidence="2" key="1">
    <citation type="journal article" date="2020" name="Fungal Divers.">
        <title>Resolving the Mortierellaceae phylogeny through synthesis of multi-gene phylogenetics and phylogenomics.</title>
        <authorList>
            <person name="Vandepol N."/>
            <person name="Liber J."/>
            <person name="Desiro A."/>
            <person name="Na H."/>
            <person name="Kennedy M."/>
            <person name="Barry K."/>
            <person name="Grigoriev I.V."/>
            <person name="Miller A.N."/>
            <person name="O'Donnell K."/>
            <person name="Stajich J.E."/>
            <person name="Bonito G."/>
        </authorList>
    </citation>
    <scope>NUCLEOTIDE SEQUENCE</scope>
    <source>
        <strain evidence="2">NVP60</strain>
    </source>
</reference>